<sequence>MNVHPRRAAHWLELPRVPRDLDPAATLRAMGRIYAREAVLASATVVVSGPLMLATRALPTGISLAAYLVVAGIGICVLCRFVAALEGYWRVSGQWGNARQAHGLAPQAPGRWIALLPAFSWVLIQVLDSTMPSAHGWLATFQPWPYVLLV</sequence>
<dbReference type="Proteomes" id="UP000195981">
    <property type="component" value="Unassembled WGS sequence"/>
</dbReference>
<name>A0A1X6WWG5_9MICO</name>
<keyword evidence="3" id="KW-1185">Reference proteome</keyword>
<evidence type="ECO:0000313" key="2">
    <source>
        <dbReference type="EMBL" id="SLM89903.1"/>
    </source>
</evidence>
<gene>
    <name evidence="2" type="ORF">FM110_04325</name>
</gene>
<feature type="transmembrane region" description="Helical" evidence="1">
    <location>
        <begin position="38"/>
        <end position="58"/>
    </location>
</feature>
<keyword evidence="1" id="KW-0812">Transmembrane</keyword>
<feature type="transmembrane region" description="Helical" evidence="1">
    <location>
        <begin position="64"/>
        <end position="83"/>
    </location>
</feature>
<dbReference type="RefSeq" id="WP_087103004.1">
    <property type="nucleotide sequence ID" value="NZ_FWFG01000039.1"/>
</dbReference>
<proteinExistence type="predicted"/>
<dbReference type="AlphaFoldDB" id="A0A1X6WWG5"/>
<keyword evidence="1" id="KW-1133">Transmembrane helix</keyword>
<keyword evidence="1" id="KW-0472">Membrane</keyword>
<evidence type="ECO:0000256" key="1">
    <source>
        <dbReference type="SAM" id="Phobius"/>
    </source>
</evidence>
<organism evidence="2 3">
    <name type="scientific">Brachybacterium nesterenkovii</name>
    <dbReference type="NCBI Taxonomy" id="47847"/>
    <lineage>
        <taxon>Bacteria</taxon>
        <taxon>Bacillati</taxon>
        <taxon>Actinomycetota</taxon>
        <taxon>Actinomycetes</taxon>
        <taxon>Micrococcales</taxon>
        <taxon>Dermabacteraceae</taxon>
        <taxon>Brachybacterium</taxon>
    </lineage>
</organism>
<accession>A0A1X6WWG5</accession>
<evidence type="ECO:0000313" key="3">
    <source>
        <dbReference type="Proteomes" id="UP000195981"/>
    </source>
</evidence>
<protein>
    <submittedName>
        <fullName evidence="2">Uncharacterized protein</fullName>
    </submittedName>
</protein>
<dbReference type="EMBL" id="FWFG01000039">
    <property type="protein sequence ID" value="SLM89903.1"/>
    <property type="molecule type" value="Genomic_DNA"/>
</dbReference>
<reference evidence="2 3" key="1">
    <citation type="submission" date="2017-02" db="EMBL/GenBank/DDBJ databases">
        <authorList>
            <person name="Peterson S.W."/>
        </authorList>
    </citation>
    <scope>NUCLEOTIDE SEQUENCE [LARGE SCALE GENOMIC DNA]</scope>
    <source>
        <strain evidence="2 3">CIP104813</strain>
    </source>
</reference>